<dbReference type="Gene3D" id="3.40.710.10">
    <property type="entry name" value="DD-peptidase/beta-lactamase superfamily"/>
    <property type="match status" value="1"/>
</dbReference>
<reference evidence="3 4" key="1">
    <citation type="submission" date="2019-02" db="EMBL/GenBank/DDBJ databases">
        <title>Deep-cultivation of Planctomycetes and their phenomic and genomic characterization uncovers novel biology.</title>
        <authorList>
            <person name="Wiegand S."/>
            <person name="Jogler M."/>
            <person name="Boedeker C."/>
            <person name="Pinto D."/>
            <person name="Vollmers J."/>
            <person name="Rivas-Marin E."/>
            <person name="Kohn T."/>
            <person name="Peeters S.H."/>
            <person name="Heuer A."/>
            <person name="Rast P."/>
            <person name="Oberbeckmann S."/>
            <person name="Bunk B."/>
            <person name="Jeske O."/>
            <person name="Meyerdierks A."/>
            <person name="Storesund J.E."/>
            <person name="Kallscheuer N."/>
            <person name="Luecker S."/>
            <person name="Lage O.M."/>
            <person name="Pohl T."/>
            <person name="Merkel B.J."/>
            <person name="Hornburger P."/>
            <person name="Mueller R.-W."/>
            <person name="Bruemmer F."/>
            <person name="Labrenz M."/>
            <person name="Spormann A.M."/>
            <person name="Op den Camp H."/>
            <person name="Overmann J."/>
            <person name="Amann R."/>
            <person name="Jetten M.S.M."/>
            <person name="Mascher T."/>
            <person name="Medema M.H."/>
            <person name="Devos D.P."/>
            <person name="Kaster A.-K."/>
            <person name="Ovreas L."/>
            <person name="Rohde M."/>
            <person name="Galperin M.Y."/>
            <person name="Jogler C."/>
        </authorList>
    </citation>
    <scope>NUCLEOTIDE SEQUENCE [LARGE SCALE GENOMIC DNA]</scope>
    <source>
        <strain evidence="3 4">Pla110</strain>
    </source>
</reference>
<sequence>MPPFAELKPSQDPAVVGLCPERWTGISKQAAAWCAADAIPAISYLMGKESNATEVVRLGRQQVNSDKPLATDSIFLVASITKPIVGTAVLQLLEQGELMLNDKVRKFIPEFKGTGKNSITLRHLLTHSSGLPDMLPNDFDLRNAHAPLSRFIEGICQADLLFTPGESVSYQSMGFCLLGEVIQRITSLPCADYLHQSIFAPLQMHDTALGAPDNWYEGDKPKANRIAEIRLPETQLAANWNWNEKYWQSLGAPWGGLLTTPEDLSRFAAMMLNEGHFEDATILSPATVRVATTNQLNAMIDMPEKERRCRPWGLGWKLTWPGYSAHFGDLHSPNTFGHWGSTGTLLWMDPENNSFGIILCTEPQEPHGPYLARMTNRMRASIR</sequence>
<evidence type="ECO:0000313" key="3">
    <source>
        <dbReference type="EMBL" id="QDU78684.1"/>
    </source>
</evidence>
<evidence type="ECO:0000256" key="1">
    <source>
        <dbReference type="ARBA" id="ARBA00022801"/>
    </source>
</evidence>
<dbReference type="Pfam" id="PF00144">
    <property type="entry name" value="Beta-lactamase"/>
    <property type="match status" value="1"/>
</dbReference>
<dbReference type="PANTHER" id="PTHR43283">
    <property type="entry name" value="BETA-LACTAMASE-RELATED"/>
    <property type="match status" value="1"/>
</dbReference>
<evidence type="ECO:0000313" key="4">
    <source>
        <dbReference type="Proteomes" id="UP000317178"/>
    </source>
</evidence>
<protein>
    <submittedName>
        <fullName evidence="3">Penicillin-binding protein 4</fullName>
    </submittedName>
</protein>
<evidence type="ECO:0000259" key="2">
    <source>
        <dbReference type="Pfam" id="PF00144"/>
    </source>
</evidence>
<keyword evidence="1" id="KW-0378">Hydrolase</keyword>
<dbReference type="RefSeq" id="WP_197440441.1">
    <property type="nucleotide sequence ID" value="NZ_CP036281.1"/>
</dbReference>
<feature type="domain" description="Beta-lactamase-related" evidence="2">
    <location>
        <begin position="59"/>
        <end position="366"/>
    </location>
</feature>
<dbReference type="InterPro" id="IPR001466">
    <property type="entry name" value="Beta-lactam-related"/>
</dbReference>
<dbReference type="GO" id="GO:0016787">
    <property type="term" value="F:hydrolase activity"/>
    <property type="evidence" value="ECO:0007669"/>
    <property type="project" value="UniProtKB-KW"/>
</dbReference>
<name>A0A518CHN8_9PLAN</name>
<dbReference type="Proteomes" id="UP000317178">
    <property type="component" value="Chromosome"/>
</dbReference>
<organism evidence="3 4">
    <name type="scientific">Polystyrenella longa</name>
    <dbReference type="NCBI Taxonomy" id="2528007"/>
    <lineage>
        <taxon>Bacteria</taxon>
        <taxon>Pseudomonadati</taxon>
        <taxon>Planctomycetota</taxon>
        <taxon>Planctomycetia</taxon>
        <taxon>Planctomycetales</taxon>
        <taxon>Planctomycetaceae</taxon>
        <taxon>Polystyrenella</taxon>
    </lineage>
</organism>
<dbReference type="PANTHER" id="PTHR43283:SF11">
    <property type="entry name" value="BETA-LACTAMASE-RELATED DOMAIN-CONTAINING PROTEIN"/>
    <property type="match status" value="1"/>
</dbReference>
<gene>
    <name evidence="3" type="primary">pbpE_1</name>
    <name evidence="3" type="ORF">Pla110_03880</name>
</gene>
<dbReference type="InterPro" id="IPR012338">
    <property type="entry name" value="Beta-lactam/transpept-like"/>
</dbReference>
<dbReference type="EMBL" id="CP036281">
    <property type="protein sequence ID" value="QDU78684.1"/>
    <property type="molecule type" value="Genomic_DNA"/>
</dbReference>
<accession>A0A518CHN8</accession>
<proteinExistence type="predicted"/>
<dbReference type="AlphaFoldDB" id="A0A518CHN8"/>
<dbReference type="KEGG" id="plon:Pla110_03880"/>
<dbReference type="SUPFAM" id="SSF56601">
    <property type="entry name" value="beta-lactamase/transpeptidase-like"/>
    <property type="match status" value="1"/>
</dbReference>
<keyword evidence="4" id="KW-1185">Reference proteome</keyword>
<dbReference type="InterPro" id="IPR050789">
    <property type="entry name" value="Diverse_Enzym_Activities"/>
</dbReference>